<reference evidence="10 11" key="1">
    <citation type="submission" date="2011-08" db="EMBL/GenBank/DDBJ databases">
        <title>The genome of the obligate endobacterium of an arbuscular mycorrhizal fungus reveals an interphylum network of nutritional interactions.</title>
        <authorList>
            <person name="Ghignone S."/>
            <person name="Salvioli A."/>
            <person name="Anca I."/>
            <person name="Lumini E."/>
            <person name="Ortu G."/>
            <person name="Petiti L."/>
            <person name="Cruveiller S."/>
            <person name="Bianciotto V."/>
            <person name="Piffanelli P."/>
            <person name="Lanfranco L."/>
            <person name="Bonfante P."/>
        </authorList>
    </citation>
    <scope>NUCLEOTIDE SEQUENCE [LARGE SCALE GENOMIC DNA]</scope>
    <source>
        <strain evidence="10 11">BEG34</strain>
    </source>
</reference>
<keyword evidence="10" id="KW-0560">Oxidoreductase</keyword>
<evidence type="ECO:0000256" key="7">
    <source>
        <dbReference type="ARBA" id="ARBA00023284"/>
    </source>
</evidence>
<feature type="domain" description="Thioredoxin" evidence="9">
    <location>
        <begin position="473"/>
        <end position="621"/>
    </location>
</feature>
<dbReference type="InterPro" id="IPR036929">
    <property type="entry name" value="DsbDN_sf"/>
</dbReference>
<name>G2J9S3_9BURK</name>
<evidence type="ECO:0000256" key="6">
    <source>
        <dbReference type="ARBA" id="ARBA00023136"/>
    </source>
</evidence>
<dbReference type="InterPro" id="IPR003834">
    <property type="entry name" value="Cyt_c_assmbl_TM_dom"/>
</dbReference>
<dbReference type="Gene3D" id="3.40.30.10">
    <property type="entry name" value="Glutaredoxin"/>
    <property type="match status" value="1"/>
</dbReference>
<dbReference type="InterPro" id="IPR035671">
    <property type="entry name" value="DsbD_gamma"/>
</dbReference>
<dbReference type="SUPFAM" id="SSF52833">
    <property type="entry name" value="Thioredoxin-like"/>
    <property type="match status" value="1"/>
</dbReference>
<dbReference type="AlphaFoldDB" id="G2J9S3"/>
<gene>
    <name evidence="10" type="primary">dsbD</name>
    <name evidence="10" type="ORF">CAGGBEG34_250022</name>
</gene>
<evidence type="ECO:0000313" key="11">
    <source>
        <dbReference type="Proteomes" id="UP000054051"/>
    </source>
</evidence>
<evidence type="ECO:0000256" key="2">
    <source>
        <dbReference type="ARBA" id="ARBA00022475"/>
    </source>
</evidence>
<dbReference type="InterPro" id="IPR028250">
    <property type="entry name" value="DsbDN"/>
</dbReference>
<dbReference type="EMBL" id="CAFB01000042">
    <property type="protein sequence ID" value="CCD29520.1"/>
    <property type="molecule type" value="Genomic_DNA"/>
</dbReference>
<dbReference type="STRING" id="1070319.CAGGBEG34_250022"/>
<keyword evidence="3 8" id="KW-0812">Transmembrane</keyword>
<keyword evidence="7" id="KW-0676">Redox-active center</keyword>
<keyword evidence="2" id="KW-1003">Cell membrane</keyword>
<evidence type="ECO:0000256" key="1">
    <source>
        <dbReference type="ARBA" id="ARBA00004651"/>
    </source>
</evidence>
<evidence type="ECO:0000313" key="10">
    <source>
        <dbReference type="EMBL" id="CCD29520.1"/>
    </source>
</evidence>
<dbReference type="eggNOG" id="COG4232">
    <property type="taxonomic scope" value="Bacteria"/>
</dbReference>
<dbReference type="SUPFAM" id="SSF74863">
    <property type="entry name" value="Thiol:disulfide interchange protein DsbD, N-terminal domain (DsbD-alpha)"/>
    <property type="match status" value="1"/>
</dbReference>
<keyword evidence="6 8" id="KW-0472">Membrane</keyword>
<feature type="transmembrane region" description="Helical" evidence="8">
    <location>
        <begin position="398"/>
        <end position="413"/>
    </location>
</feature>
<dbReference type="InterPro" id="IPR017937">
    <property type="entry name" value="Thioredoxin_CS"/>
</dbReference>
<keyword evidence="4" id="KW-0201">Cytochrome c-type biogenesis</keyword>
<evidence type="ECO:0000256" key="3">
    <source>
        <dbReference type="ARBA" id="ARBA00022692"/>
    </source>
</evidence>
<accession>G2J9S3</accession>
<dbReference type="Pfam" id="PF13899">
    <property type="entry name" value="Thioredoxin_7"/>
    <property type="match status" value="1"/>
</dbReference>
<feature type="transmembrane region" description="Helical" evidence="8">
    <location>
        <begin position="419"/>
        <end position="438"/>
    </location>
</feature>
<evidence type="ECO:0000256" key="4">
    <source>
        <dbReference type="ARBA" id="ARBA00022748"/>
    </source>
</evidence>
<dbReference type="Pfam" id="PF11412">
    <property type="entry name" value="DsbD_N"/>
    <property type="match status" value="1"/>
</dbReference>
<dbReference type="PROSITE" id="PS51352">
    <property type="entry name" value="THIOREDOXIN_2"/>
    <property type="match status" value="1"/>
</dbReference>
<feature type="transmembrane region" description="Helical" evidence="8">
    <location>
        <begin position="357"/>
        <end position="386"/>
    </location>
</feature>
<feature type="transmembrane region" description="Helical" evidence="8">
    <location>
        <begin position="278"/>
        <end position="302"/>
    </location>
</feature>
<dbReference type="GO" id="GO:0045454">
    <property type="term" value="P:cell redox homeostasis"/>
    <property type="evidence" value="ECO:0007669"/>
    <property type="project" value="TreeGrafter"/>
</dbReference>
<dbReference type="GO" id="GO:0017004">
    <property type="term" value="P:cytochrome complex assembly"/>
    <property type="evidence" value="ECO:0007669"/>
    <property type="project" value="UniProtKB-KW"/>
</dbReference>
<feature type="transmembrane region" description="Helical" evidence="8">
    <location>
        <begin position="242"/>
        <end position="266"/>
    </location>
</feature>
<evidence type="ECO:0000256" key="5">
    <source>
        <dbReference type="ARBA" id="ARBA00022989"/>
    </source>
</evidence>
<protein>
    <submittedName>
        <fullName evidence="10">Thiol:disulfide interchange protein dsbD (Protein-disulfide reductase) (Disulfide reductase)</fullName>
        <ecNumber evidence="10">1.8.1.8</ecNumber>
    </submittedName>
</protein>
<organism evidence="10 11">
    <name type="scientific">Candidatus Glomeribacter gigasporarum BEG34</name>
    <dbReference type="NCBI Taxonomy" id="1070319"/>
    <lineage>
        <taxon>Bacteria</taxon>
        <taxon>Pseudomonadati</taxon>
        <taxon>Pseudomonadota</taxon>
        <taxon>Betaproteobacteria</taxon>
        <taxon>Burkholderiales</taxon>
        <taxon>Burkholderiaceae</taxon>
        <taxon>Candidatus Glomeribacter</taxon>
    </lineage>
</organism>
<dbReference type="CDD" id="cd02953">
    <property type="entry name" value="DsbDgamma"/>
    <property type="match status" value="1"/>
</dbReference>
<comment type="subcellular location">
    <subcellularLocation>
        <location evidence="1">Cell membrane</location>
        <topology evidence="1">Multi-pass membrane protein</topology>
    </subcellularLocation>
</comment>
<evidence type="ECO:0000259" key="9">
    <source>
        <dbReference type="PROSITE" id="PS51352"/>
    </source>
</evidence>
<keyword evidence="11" id="KW-1185">Reference proteome</keyword>
<comment type="caution">
    <text evidence="10">The sequence shown here is derived from an EMBL/GenBank/DDBJ whole genome shotgun (WGS) entry which is preliminary data.</text>
</comment>
<dbReference type="PANTHER" id="PTHR32234">
    <property type="entry name" value="THIOL:DISULFIDE INTERCHANGE PROTEIN DSBD"/>
    <property type="match status" value="1"/>
</dbReference>
<dbReference type="GO" id="GO:0005886">
    <property type="term" value="C:plasma membrane"/>
    <property type="evidence" value="ECO:0007669"/>
    <property type="project" value="UniProtKB-SubCell"/>
</dbReference>
<dbReference type="InterPro" id="IPR013766">
    <property type="entry name" value="Thioredoxin_domain"/>
</dbReference>
<dbReference type="Proteomes" id="UP000054051">
    <property type="component" value="Unassembled WGS sequence"/>
</dbReference>
<feature type="transmembrane region" description="Helical" evidence="8">
    <location>
        <begin position="204"/>
        <end position="230"/>
    </location>
</feature>
<dbReference type="Gene3D" id="2.60.40.1250">
    <property type="entry name" value="Thiol:disulfide interchange protein DsbD, N-terminal domain"/>
    <property type="match status" value="1"/>
</dbReference>
<proteinExistence type="predicted"/>
<keyword evidence="5 8" id="KW-1133">Transmembrane helix</keyword>
<feature type="transmembrane region" description="Helical" evidence="8">
    <location>
        <begin position="323"/>
        <end position="351"/>
    </location>
</feature>
<evidence type="ECO:0000256" key="8">
    <source>
        <dbReference type="SAM" id="Phobius"/>
    </source>
</evidence>
<sequence length="642" mass="69466">MNRFLRGFLSIMRLAAPPLLILCALLHHSAARAIRAPLPPELAFRFSAIERAGAVELHFSIADGYILYREPFAFTVARGSATLGAPVLPKGQIKFDDNFQKNVETYQGKLRVLLPVIQARAPFDLIVTSQGCEIQQGVCYPPIEHRVRVQRAALQSKTDALPKPQASTAVQSEVEPASGLSRLYRLDNIQTLLKERSGFVALPLFVFIGIALSLLPCSLPMIPILSALIAGEGAALNRRRGLCLSLTYVLGMAAVYTALGIAAALTGYSLGLWLQNPWVVGVFALLLCVFAFSLFGCFELTLPQRWLSRVSALQQRLSGGKIMAVFGMGMLSALAVGACMSAPLFGILAFIAQTGSVAFGGAALFLMTLGMGAPLLIVGAGAGALLPRAGRWMEDVKRAFGLLLGIAAVDLLFPHLPRIAMLLAAFYLICAAFMLHVFEFQPDAQTETSARARAWRRVGQSAGGLCAMWAIALAAGVAAGSRDVRYPLRVFGNHAGNAQEQSAPLDFKRIQTVEEFERALKRSKQPVLLDFYADWCASCREMESTTFSDARVQARLAQWTRLRVDVTAYNADSRALLKRFGIYGPPALLFFDIQGNEMPGLRVVGDQSSERFLRTLDAAKPALEGASGRALQSSNRTKTGAV</sequence>
<dbReference type="PROSITE" id="PS00194">
    <property type="entry name" value="THIOREDOXIN_1"/>
    <property type="match status" value="1"/>
</dbReference>
<dbReference type="PANTHER" id="PTHR32234:SF0">
    <property type="entry name" value="THIOL:DISULFIDE INTERCHANGE PROTEIN DSBD"/>
    <property type="match status" value="1"/>
</dbReference>
<dbReference type="GO" id="GO:0047134">
    <property type="term" value="F:protein-disulfide reductase [NAD(P)H] activity"/>
    <property type="evidence" value="ECO:0007669"/>
    <property type="project" value="UniProtKB-EC"/>
</dbReference>
<dbReference type="EC" id="1.8.1.8" evidence="10"/>
<dbReference type="InterPro" id="IPR036249">
    <property type="entry name" value="Thioredoxin-like_sf"/>
</dbReference>
<feature type="transmembrane region" description="Helical" evidence="8">
    <location>
        <begin position="458"/>
        <end position="479"/>
    </location>
</feature>
<dbReference type="NCBIfam" id="NF001419">
    <property type="entry name" value="PRK00293.1"/>
    <property type="match status" value="1"/>
</dbReference>
<dbReference type="Pfam" id="PF02683">
    <property type="entry name" value="DsbD_TM"/>
    <property type="match status" value="1"/>
</dbReference>